<keyword evidence="3" id="KW-1185">Reference proteome</keyword>
<name>A0A165AJR0_9CRUS</name>
<evidence type="ECO:0000313" key="2">
    <source>
        <dbReference type="EMBL" id="KZS17773.1"/>
    </source>
</evidence>
<evidence type="ECO:0000256" key="1">
    <source>
        <dbReference type="SAM" id="MobiDB-lite"/>
    </source>
</evidence>
<feature type="region of interest" description="Disordered" evidence="1">
    <location>
        <begin position="57"/>
        <end position="107"/>
    </location>
</feature>
<comment type="caution">
    <text evidence="2">The sequence shown here is derived from an EMBL/GenBank/DDBJ whole genome shotgun (WGS) entry which is preliminary data.</text>
</comment>
<organism evidence="2 3">
    <name type="scientific">Daphnia magna</name>
    <dbReference type="NCBI Taxonomy" id="35525"/>
    <lineage>
        <taxon>Eukaryota</taxon>
        <taxon>Metazoa</taxon>
        <taxon>Ecdysozoa</taxon>
        <taxon>Arthropoda</taxon>
        <taxon>Crustacea</taxon>
        <taxon>Branchiopoda</taxon>
        <taxon>Diplostraca</taxon>
        <taxon>Cladocera</taxon>
        <taxon>Anomopoda</taxon>
        <taxon>Daphniidae</taxon>
        <taxon>Daphnia</taxon>
    </lineage>
</organism>
<feature type="compositionally biased region" description="Polar residues" evidence="1">
    <location>
        <begin position="93"/>
        <end position="104"/>
    </location>
</feature>
<dbReference type="EMBL" id="LRGB01000568">
    <property type="protein sequence ID" value="KZS17773.1"/>
    <property type="molecule type" value="Genomic_DNA"/>
</dbReference>
<feature type="region of interest" description="Disordered" evidence="1">
    <location>
        <begin position="1051"/>
        <end position="1075"/>
    </location>
</feature>
<gene>
    <name evidence="2" type="ORF">APZ42_015745</name>
</gene>
<dbReference type="OrthoDB" id="6360140at2759"/>
<feature type="compositionally biased region" description="Polar residues" evidence="1">
    <location>
        <begin position="1051"/>
        <end position="1062"/>
    </location>
</feature>
<dbReference type="Proteomes" id="UP000076858">
    <property type="component" value="Unassembled WGS sequence"/>
</dbReference>
<reference evidence="2 3" key="1">
    <citation type="submission" date="2016-03" db="EMBL/GenBank/DDBJ databases">
        <title>EvidentialGene: Evidence-directed Construction of Genes on Genomes.</title>
        <authorList>
            <person name="Gilbert D.G."/>
            <person name="Choi J.-H."/>
            <person name="Mockaitis K."/>
            <person name="Colbourne J."/>
            <person name="Pfrender M."/>
        </authorList>
    </citation>
    <scope>NUCLEOTIDE SEQUENCE [LARGE SCALE GENOMIC DNA]</scope>
    <source>
        <strain evidence="2 3">Xinb3</strain>
        <tissue evidence="2">Complete organism</tissue>
    </source>
</reference>
<protein>
    <submittedName>
        <fullName evidence="2">Uncharacterized protein</fullName>
    </submittedName>
</protein>
<proteinExistence type="predicted"/>
<accession>A0A165AJR0</accession>
<dbReference type="AlphaFoldDB" id="A0A165AJR0"/>
<sequence length="1199" mass="132385">MIPFSFPQLTGALLIVINFKESDSFAIPSDGVGGFESHESRELFPSAEDHLRRVAPRRPATNRHVVSRHSDEDDDSSEFRIAVGTAAPARNPTMRTVNQATRAPTANVRHPVRFHSDEDDDLSDEVRSIARIFGPNKQTVSTQTTPNAGSQAGQRIAKHPDERLIVSAQPGKQVIIRTGTTPVSVQTAPIHKAMFRHSDERDDDSDEIVLRIPVSNKPSIQSVPALTANRAGLGQTTNPQPAAIDRLRSGGHAHLPWREHGDDIEVQIDPITKQVVNIRAEQKDSVEHDDLFSDEVIRSRIASSLTPALKANPIQLNAAIQTPVNGRLLSQQTFDAGARVSNPQNVQIRLETLGSGRAVVGRLVIDHSDEVDDHSLEIHHVRSGMPTQAGAPGVGMPANRSTDVLHLFSDSSEHDVSLEDVIHSRLGNGQTRTTPVHRGVPIDSDERDLSSEVVRRILNQQNGRNSTRSSTQGVHLVSYSDERDDTSVEVILHVRNGTATVQGMPLMRHSDERDDMSDERVGIGRSLRNGPTGQQAVRVMSRQSHERDDSMEMIGLVRKTAVTPAETTVVGGHVIRHSDEIDDDSLEVHHVGRQRPPTVGGLLPTAARVGHHLRHSDEHDVSIEDVIGIRNRPLNGRIQAAPVQAGGRISKDSDEHDDSMERVGRLLDHQGRQINTTVHLNRDSDEHEDLSLEVDFSLLPEIQRLFADVRTDAVAAPASAVQNEGVAASVTGRSHENQAVWKPVEMDVSLELEDILANPLFQRKIQEIDDRLKSVPDARGKRLIEKYAEALALSSPSFNAAPAPIQSSFYLPLLFACLLVCCGWEQEILFPLRLLSQTDTTSSIQTTAMFASFNTMLVGALMLLTTVNSQSGNPTQGVANHRGMRPGQTFTVNGHVVSVSQSHEHDDISMEVIGRVANPQNVQTTTGQQRPSSRPAQKVVLFSRDSNERHDLSLEDLIGRNPNRPMVGAQGAQQRPPIVPVRQGLRFSDDSIESHELSLEDVIARNLNRQNVQTPPAVRPVPQGGRLFRDSDEHPDLSLEDLVGRVPNRQHVQNKQAATQQGVRRFRDSDEHDDDSYEVDFNLLPELLRLIKETVHSTTPAAPSQGQRLAQPPNQHYNEHHEVSLEFNEILANPTFQQRIQEIDDRLKRASGPRGKRLIEKYATALAVYSSPPGENSSPSVSSSFYLSFLIACFWAWFL</sequence>
<evidence type="ECO:0000313" key="3">
    <source>
        <dbReference type="Proteomes" id="UP000076858"/>
    </source>
</evidence>